<dbReference type="SMART" id="SM00387">
    <property type="entry name" value="HATPase_c"/>
    <property type="match status" value="1"/>
</dbReference>
<dbReference type="InterPro" id="IPR005467">
    <property type="entry name" value="His_kinase_dom"/>
</dbReference>
<dbReference type="PROSITE" id="PS50112">
    <property type="entry name" value="PAS"/>
    <property type="match status" value="1"/>
</dbReference>
<feature type="modified residue" description="4-aspartylphosphate" evidence="4">
    <location>
        <position position="913"/>
    </location>
</feature>
<evidence type="ECO:0000259" key="7">
    <source>
        <dbReference type="PROSITE" id="PS50112"/>
    </source>
</evidence>
<proteinExistence type="predicted"/>
<dbReference type="Pfam" id="PF13188">
    <property type="entry name" value="PAS_8"/>
    <property type="match status" value="1"/>
</dbReference>
<dbReference type="SUPFAM" id="SSF47384">
    <property type="entry name" value="Homodimeric domain of signal transducing histidine kinase"/>
    <property type="match status" value="1"/>
</dbReference>
<dbReference type="SUPFAM" id="SSF55785">
    <property type="entry name" value="PYP-like sensor domain (PAS domain)"/>
    <property type="match status" value="4"/>
</dbReference>
<dbReference type="InterPro" id="IPR000014">
    <property type="entry name" value="PAS"/>
</dbReference>
<dbReference type="PANTHER" id="PTHR45339:SF5">
    <property type="entry name" value="HISTIDINE KINASE"/>
    <property type="match status" value="1"/>
</dbReference>
<dbReference type="FunFam" id="3.30.565.10:FF:000010">
    <property type="entry name" value="Sensor histidine kinase RcsC"/>
    <property type="match status" value="1"/>
</dbReference>
<dbReference type="InterPro" id="IPR013655">
    <property type="entry name" value="PAS_fold_3"/>
</dbReference>
<keyword evidence="3 4" id="KW-0597">Phosphoprotein</keyword>
<dbReference type="PRINTS" id="PR00344">
    <property type="entry name" value="BCTRLSENSOR"/>
</dbReference>
<dbReference type="GO" id="GO:0000155">
    <property type="term" value="F:phosphorelay sensor kinase activity"/>
    <property type="evidence" value="ECO:0007669"/>
    <property type="project" value="InterPro"/>
</dbReference>
<dbReference type="CDD" id="cd17546">
    <property type="entry name" value="REC_hyHK_CKI1_RcsC-like"/>
    <property type="match status" value="1"/>
</dbReference>
<dbReference type="Gene3D" id="3.40.50.2300">
    <property type="match status" value="1"/>
</dbReference>
<dbReference type="OrthoDB" id="9811889at2"/>
<dbReference type="InterPro" id="IPR011006">
    <property type="entry name" value="CheY-like_superfamily"/>
</dbReference>
<dbReference type="Pfam" id="PF08447">
    <property type="entry name" value="PAS_3"/>
    <property type="match status" value="1"/>
</dbReference>
<dbReference type="SUPFAM" id="SSF55874">
    <property type="entry name" value="ATPase domain of HSP90 chaperone/DNA topoisomerase II/histidine kinase"/>
    <property type="match status" value="1"/>
</dbReference>
<feature type="domain" description="Response regulatory" evidence="6">
    <location>
        <begin position="864"/>
        <end position="977"/>
    </location>
</feature>
<dbReference type="InterPro" id="IPR001610">
    <property type="entry name" value="PAC"/>
</dbReference>
<evidence type="ECO:0000256" key="4">
    <source>
        <dbReference type="PROSITE-ProRule" id="PRU00169"/>
    </source>
</evidence>
<evidence type="ECO:0000256" key="3">
    <source>
        <dbReference type="ARBA" id="ARBA00022553"/>
    </source>
</evidence>
<dbReference type="InterPro" id="IPR003661">
    <property type="entry name" value="HisK_dim/P_dom"/>
</dbReference>
<dbReference type="InterPro" id="IPR003594">
    <property type="entry name" value="HATPase_dom"/>
</dbReference>
<dbReference type="eggNOG" id="COG2205">
    <property type="taxonomic scope" value="Bacteria"/>
</dbReference>
<feature type="domain" description="PAC" evidence="8">
    <location>
        <begin position="300"/>
        <end position="351"/>
    </location>
</feature>
<comment type="catalytic activity">
    <reaction evidence="1">
        <text>ATP + protein L-histidine = ADP + protein N-phospho-L-histidine.</text>
        <dbReference type="EC" id="2.7.13.3"/>
    </reaction>
</comment>
<dbReference type="SMART" id="SM00086">
    <property type="entry name" value="PAC"/>
    <property type="match status" value="3"/>
</dbReference>
<evidence type="ECO:0000259" key="5">
    <source>
        <dbReference type="PROSITE" id="PS50109"/>
    </source>
</evidence>
<sequence>MKEIGINSMFKKIIFESSEMVFLADDTFPYNIFYTNSVFEQQVGQFLEDKSLVGLGLDINSYIFKEELIIDFHGRAYSFHLELPQDNGSNYFLFYKGKEVKGKHLPDYKDSEVFFKNSIDLIGIGQENFLTWVSDSIYELLGYSPEELINVDLCQFFHPDDLGMVKEILIGAKKEKEKNRFSARFCAKSGNFFWIDWQIHFMEGKFYAIGRDITESQNKKIERERQNELLRHGVEIYGLGVWEWDPKEHAFYGNDLLYSILEIEEAKVSGIEQYIGFFLPSFQPVMQKSLDDMFTEAKEFDLELKIKTEKGNEKWVRVTGKPRFKDNQVSTALGTFCDISERKSHLDEIGLFKELYNLSPDGILVMDIAGEIIFANREILRKSGLADPKTKKSDIRDLAIGFLDGEVWEDYLLDLKESNSRIFQSELGHVDGSKCTVEVNCNLIQIQAVSYIISFFRDISERVSLEKTLRQSSDFLLHLADQVPGALYQFVLDNEGKMNFSYLSPGIMTLLDLTEEEFSKIGDISMVISKIHPEDISQVLSTSVISARKICPWSCQFRVKKSGIGDFKWVMGGARPELLPNGDVVWYGYLTDISEQKDFEADLKKARESADEANRVKSEFLSMISHDLRTPLNAISGSVYSLAQEEHSFAQGEIINTISFAADNLIIMINDLLDFQKIEAGKLSLENKSINLSEVARQVIKGLEFHAKESFNKLNLYLDPDLDLMVMGDKVRIAQVLNNLITNALKFTKNGQVEVFMKLKSDLSDRINVYFEVKDNGVGIAKEYQDRIFEDFDQIQYSFNKKYGGTGLGLSITKKLLDRMGSKINLESVPGFGSSFFFDLELEKAKVLPQQPKEISIESTNKPKILVAEDNDVNALVLGKIIKKWGFEFDRVSNGEAAVAMVRNGKYDCVLMDIQMPIMDGIEATALIKNISSVPVIALTAASKAEILEKIQKSQFDSFVSKPIDAEELLKKIKDLVLDLNYIS</sequence>
<dbReference type="CDD" id="cd16922">
    <property type="entry name" value="HATPase_EvgS-ArcB-TorS-like"/>
    <property type="match status" value="1"/>
</dbReference>
<name>U5C2L0_9BACT</name>
<dbReference type="AlphaFoldDB" id="U5C2L0"/>
<dbReference type="InterPro" id="IPR001789">
    <property type="entry name" value="Sig_transdc_resp-reg_receiver"/>
</dbReference>
<dbReference type="Pfam" id="PF02518">
    <property type="entry name" value="HATPase_c"/>
    <property type="match status" value="1"/>
</dbReference>
<dbReference type="Pfam" id="PF13426">
    <property type="entry name" value="PAS_9"/>
    <property type="match status" value="1"/>
</dbReference>
<evidence type="ECO:0000256" key="2">
    <source>
        <dbReference type="ARBA" id="ARBA00012438"/>
    </source>
</evidence>
<dbReference type="InterPro" id="IPR036890">
    <property type="entry name" value="HATPase_C_sf"/>
</dbReference>
<dbReference type="InterPro" id="IPR000700">
    <property type="entry name" value="PAS-assoc_C"/>
</dbReference>
<dbReference type="PROSITE" id="PS50113">
    <property type="entry name" value="PAC"/>
    <property type="match status" value="1"/>
</dbReference>
<dbReference type="InterPro" id="IPR036097">
    <property type="entry name" value="HisK_dim/P_sf"/>
</dbReference>
<feature type="domain" description="PAS" evidence="7">
    <location>
        <begin position="130"/>
        <end position="176"/>
    </location>
</feature>
<dbReference type="SMART" id="SM00091">
    <property type="entry name" value="PAS"/>
    <property type="match status" value="5"/>
</dbReference>
<accession>U5C2L0</accession>
<comment type="caution">
    <text evidence="9">The sequence shown here is derived from an EMBL/GenBank/DDBJ whole genome shotgun (WGS) entry which is preliminary data.</text>
</comment>
<dbReference type="PANTHER" id="PTHR45339">
    <property type="entry name" value="HYBRID SIGNAL TRANSDUCTION HISTIDINE KINASE J"/>
    <property type="match status" value="1"/>
</dbReference>
<dbReference type="Gene3D" id="3.30.565.10">
    <property type="entry name" value="Histidine kinase-like ATPase, C-terminal domain"/>
    <property type="match status" value="1"/>
</dbReference>
<evidence type="ECO:0000256" key="1">
    <source>
        <dbReference type="ARBA" id="ARBA00000085"/>
    </source>
</evidence>
<dbReference type="CDD" id="cd00082">
    <property type="entry name" value="HisKA"/>
    <property type="match status" value="1"/>
</dbReference>
<dbReference type="Proteomes" id="UP000016843">
    <property type="component" value="Unassembled WGS sequence"/>
</dbReference>
<organism evidence="9 10">
    <name type="scientific">Rhodonellum psychrophilum GCM71 = DSM 17998</name>
    <dbReference type="NCBI Taxonomy" id="1123057"/>
    <lineage>
        <taxon>Bacteria</taxon>
        <taxon>Pseudomonadati</taxon>
        <taxon>Bacteroidota</taxon>
        <taxon>Cytophagia</taxon>
        <taxon>Cytophagales</taxon>
        <taxon>Cytophagaceae</taxon>
        <taxon>Rhodonellum</taxon>
    </lineage>
</organism>
<dbReference type="InterPro" id="IPR004358">
    <property type="entry name" value="Sig_transdc_His_kin-like_C"/>
</dbReference>
<evidence type="ECO:0000259" key="8">
    <source>
        <dbReference type="PROSITE" id="PS50113"/>
    </source>
</evidence>
<dbReference type="SUPFAM" id="SSF52172">
    <property type="entry name" value="CheY-like"/>
    <property type="match status" value="1"/>
</dbReference>
<dbReference type="EC" id="2.7.13.3" evidence="2"/>
<reference evidence="9 10" key="1">
    <citation type="journal article" date="2013" name="Genome Announc.">
        <title>Draft Genome Sequence of the Psychrophilic and Alkaliphilic Rhodonellum psychrophilum Strain GCM71T.</title>
        <authorList>
            <person name="Hauptmann A.L."/>
            <person name="Glaring M.A."/>
            <person name="Hallin P.F."/>
            <person name="Prieme A."/>
            <person name="Stougaard P."/>
        </authorList>
    </citation>
    <scope>NUCLEOTIDE SEQUENCE [LARGE SCALE GENOMIC DNA]</scope>
    <source>
        <strain evidence="9 10">GCM71</strain>
    </source>
</reference>
<dbReference type="Gene3D" id="1.10.287.130">
    <property type="match status" value="1"/>
</dbReference>
<dbReference type="SMART" id="SM00388">
    <property type="entry name" value="HisKA"/>
    <property type="match status" value="1"/>
</dbReference>
<keyword evidence="10" id="KW-1185">Reference proteome</keyword>
<feature type="domain" description="Histidine kinase" evidence="5">
    <location>
        <begin position="623"/>
        <end position="844"/>
    </location>
</feature>
<dbReference type="EMBL" id="AWXR01000027">
    <property type="protein sequence ID" value="ERM82397.1"/>
    <property type="molecule type" value="Genomic_DNA"/>
</dbReference>
<dbReference type="PROSITE" id="PS50110">
    <property type="entry name" value="RESPONSE_REGULATORY"/>
    <property type="match status" value="1"/>
</dbReference>
<dbReference type="InterPro" id="IPR035965">
    <property type="entry name" value="PAS-like_dom_sf"/>
</dbReference>
<dbReference type="Pfam" id="PF00512">
    <property type="entry name" value="HisKA"/>
    <property type="match status" value="1"/>
</dbReference>
<evidence type="ECO:0000313" key="10">
    <source>
        <dbReference type="Proteomes" id="UP000016843"/>
    </source>
</evidence>
<dbReference type="SMART" id="SM00448">
    <property type="entry name" value="REC"/>
    <property type="match status" value="1"/>
</dbReference>
<evidence type="ECO:0000313" key="9">
    <source>
        <dbReference type="EMBL" id="ERM82397.1"/>
    </source>
</evidence>
<dbReference type="PROSITE" id="PS50109">
    <property type="entry name" value="HIS_KIN"/>
    <property type="match status" value="1"/>
</dbReference>
<protein>
    <recommendedName>
        <fullName evidence="2">histidine kinase</fullName>
        <ecNumber evidence="2">2.7.13.3</ecNumber>
    </recommendedName>
</protein>
<dbReference type="NCBIfam" id="TIGR00229">
    <property type="entry name" value="sensory_box"/>
    <property type="match status" value="2"/>
</dbReference>
<dbReference type="CDD" id="cd00130">
    <property type="entry name" value="PAS"/>
    <property type="match status" value="1"/>
</dbReference>
<evidence type="ECO:0000259" key="6">
    <source>
        <dbReference type="PROSITE" id="PS50110"/>
    </source>
</evidence>
<dbReference type="Gene3D" id="3.30.450.20">
    <property type="entry name" value="PAS domain"/>
    <property type="match status" value="4"/>
</dbReference>
<gene>
    <name evidence="9" type="ORF">P872_17950</name>
</gene>
<dbReference type="Pfam" id="PF00072">
    <property type="entry name" value="Response_reg"/>
    <property type="match status" value="1"/>
</dbReference>